<dbReference type="SUPFAM" id="SSF53850">
    <property type="entry name" value="Periplasmic binding protein-like II"/>
    <property type="match status" value="1"/>
</dbReference>
<keyword evidence="4" id="KW-0997">Cell inner membrane</keyword>
<dbReference type="Gene3D" id="3.40.190.10">
    <property type="entry name" value="Periplasmic binding protein-like II"/>
    <property type="match status" value="2"/>
</dbReference>
<dbReference type="CDD" id="cd13553">
    <property type="entry name" value="PBP2_NrtA_CpmA_like"/>
    <property type="match status" value="1"/>
</dbReference>
<keyword evidence="5" id="KW-0472">Membrane</keyword>
<keyword evidence="3" id="KW-1003">Cell membrane</keyword>
<comment type="subcellular location">
    <subcellularLocation>
        <location evidence="1">Endomembrane system</location>
    </subcellularLocation>
</comment>
<dbReference type="EMBL" id="NSKD01000001">
    <property type="protein sequence ID" value="PAU81696.1"/>
    <property type="molecule type" value="Genomic_DNA"/>
</dbReference>
<keyword evidence="2" id="KW-0813">Transport</keyword>
<evidence type="ECO:0000313" key="6">
    <source>
        <dbReference type="EMBL" id="PAU81696.1"/>
    </source>
</evidence>
<reference evidence="6 7" key="1">
    <citation type="submission" date="2017-08" db="EMBL/GenBank/DDBJ databases">
        <title>Halovibrio sewagensis sp. nov., isolated from wastewater of high salinity.</title>
        <authorList>
            <person name="Dong X."/>
            <person name="Zhang G."/>
        </authorList>
    </citation>
    <scope>NUCLEOTIDE SEQUENCE [LARGE SCALE GENOMIC DNA]</scope>
    <source>
        <strain evidence="6 7">YL5-2</strain>
    </source>
</reference>
<gene>
    <name evidence="6" type="ORF">CK501_00660</name>
</gene>
<protein>
    <submittedName>
        <fullName evidence="6">Nitrate transporter</fullName>
    </submittedName>
</protein>
<evidence type="ECO:0000256" key="2">
    <source>
        <dbReference type="ARBA" id="ARBA00022448"/>
    </source>
</evidence>
<dbReference type="AlphaFoldDB" id="A0A2A2F8C7"/>
<comment type="caution">
    <text evidence="6">The sequence shown here is derived from an EMBL/GenBank/DDBJ whole genome shotgun (WGS) entry which is preliminary data.</text>
</comment>
<name>A0A2A2F8C7_9GAMM</name>
<evidence type="ECO:0000256" key="5">
    <source>
        <dbReference type="ARBA" id="ARBA00023136"/>
    </source>
</evidence>
<dbReference type="GO" id="GO:0012505">
    <property type="term" value="C:endomembrane system"/>
    <property type="evidence" value="ECO:0007669"/>
    <property type="project" value="UniProtKB-SubCell"/>
</dbReference>
<dbReference type="InterPro" id="IPR044527">
    <property type="entry name" value="NrtA/CpmA_ABC-bd_dom"/>
</dbReference>
<evidence type="ECO:0000256" key="4">
    <source>
        <dbReference type="ARBA" id="ARBA00022519"/>
    </source>
</evidence>
<dbReference type="Pfam" id="PF13379">
    <property type="entry name" value="NMT1_2"/>
    <property type="match status" value="1"/>
</dbReference>
<evidence type="ECO:0000313" key="7">
    <source>
        <dbReference type="Proteomes" id="UP000218896"/>
    </source>
</evidence>
<accession>A0A2A2F8C7</accession>
<evidence type="ECO:0000256" key="3">
    <source>
        <dbReference type="ARBA" id="ARBA00022475"/>
    </source>
</evidence>
<dbReference type="PANTHER" id="PTHR30024">
    <property type="entry name" value="ALIPHATIC SULFONATES-BINDING PROTEIN-RELATED"/>
    <property type="match status" value="1"/>
</dbReference>
<dbReference type="PANTHER" id="PTHR30024:SF43">
    <property type="entry name" value="BLL4572 PROTEIN"/>
    <property type="match status" value="1"/>
</dbReference>
<proteinExistence type="predicted"/>
<organism evidence="6 7">
    <name type="scientific">Halovibrio salipaludis</name>
    <dbReference type="NCBI Taxonomy" id="2032626"/>
    <lineage>
        <taxon>Bacteria</taxon>
        <taxon>Pseudomonadati</taxon>
        <taxon>Pseudomonadota</taxon>
        <taxon>Gammaproteobacteria</taxon>
        <taxon>Oceanospirillales</taxon>
        <taxon>Halomonadaceae</taxon>
        <taxon>Halovibrio</taxon>
    </lineage>
</organism>
<keyword evidence="7" id="KW-1185">Reference proteome</keyword>
<sequence length="399" mass="44082">MGARGKALRRRWMTDWMKVTEADDSIRLGFIPLLDAAPLILAQEAGFFAEEGLEVSLHRQPSWSSLRDRVGVGMLDGAQMLGPMALAINMGLGAPPCPVISPMVLSRNGNAITARRALYEQLAATGFDLSDPSEAAHALARVAAASHEPIRLGIVYAWSTHYLQLLDWLASAGLSPGPGLELVTVPPPEMMTALAYGSVDLACVGEPWNSLMEYHGLGQILATGCQVWQNAPEKVLGIRRDWGQANPEKLRALMRALIRCCRWLDDPVNCDLVHRILVHPHYLGSSIEPLGDQGECLFHPRVQQHFFRQSANFPWLSQAEWLLSRMRLRNQGDQLLETPDLDSIFRPDLYREVAESLGLDAPVMDYKDEGEHRQPFVVEGVRGEVEVASDALIASVGRD</sequence>
<evidence type="ECO:0000256" key="1">
    <source>
        <dbReference type="ARBA" id="ARBA00004308"/>
    </source>
</evidence>
<dbReference type="Proteomes" id="UP000218896">
    <property type="component" value="Unassembled WGS sequence"/>
</dbReference>